<reference evidence="3" key="1">
    <citation type="journal article" date="2019" name="Int. J. Syst. Evol. Microbiol.">
        <title>The Global Catalogue of Microorganisms (GCM) 10K type strain sequencing project: providing services to taxonomists for standard genome sequencing and annotation.</title>
        <authorList>
            <consortium name="The Broad Institute Genomics Platform"/>
            <consortium name="The Broad Institute Genome Sequencing Center for Infectious Disease"/>
            <person name="Wu L."/>
            <person name="Ma J."/>
        </authorList>
    </citation>
    <scope>NUCLEOTIDE SEQUENCE [LARGE SCALE GENOMIC DNA]</scope>
    <source>
        <strain evidence="3">JCM 19635</strain>
    </source>
</reference>
<evidence type="ECO:0000313" key="2">
    <source>
        <dbReference type="EMBL" id="MFC7666667.1"/>
    </source>
</evidence>
<evidence type="ECO:0000256" key="1">
    <source>
        <dbReference type="SAM" id="MobiDB-lite"/>
    </source>
</evidence>
<evidence type="ECO:0000313" key="3">
    <source>
        <dbReference type="Proteomes" id="UP001596513"/>
    </source>
</evidence>
<dbReference type="EMBL" id="JBHTEK010000001">
    <property type="protein sequence ID" value="MFC7666667.1"/>
    <property type="molecule type" value="Genomic_DNA"/>
</dbReference>
<comment type="caution">
    <text evidence="2">The sequence shown here is derived from an EMBL/GenBank/DDBJ whole genome shotgun (WGS) entry which is preliminary data.</text>
</comment>
<feature type="compositionally biased region" description="Low complexity" evidence="1">
    <location>
        <begin position="47"/>
        <end position="79"/>
    </location>
</feature>
<dbReference type="Proteomes" id="UP001596513">
    <property type="component" value="Unassembled WGS sequence"/>
</dbReference>
<dbReference type="RefSeq" id="WP_380200564.1">
    <property type="nucleotide sequence ID" value="NZ_JBHTEK010000001.1"/>
</dbReference>
<name>A0ABW2U202_9BACT</name>
<sequence length="91" mass="10044">MVEDVPEFELSDAESLVEWIERVAAVHEHRIVQLTYIFCSDEYLHHSTSSTSTTTPSPTSSRSIIPTTPTSSRATSSSAWSGCAKTPRTWA</sequence>
<accession>A0ABW2U202</accession>
<gene>
    <name evidence="2" type="ORF">ACFQT0_03975</name>
</gene>
<feature type="region of interest" description="Disordered" evidence="1">
    <location>
        <begin position="46"/>
        <end position="91"/>
    </location>
</feature>
<keyword evidence="3" id="KW-1185">Reference proteome</keyword>
<protein>
    <submittedName>
        <fullName evidence="2">Uncharacterized protein</fullName>
    </submittedName>
</protein>
<proteinExistence type="predicted"/>
<organism evidence="2 3">
    <name type="scientific">Hymenobacter humi</name>
    <dbReference type="NCBI Taxonomy" id="1411620"/>
    <lineage>
        <taxon>Bacteria</taxon>
        <taxon>Pseudomonadati</taxon>
        <taxon>Bacteroidota</taxon>
        <taxon>Cytophagia</taxon>
        <taxon>Cytophagales</taxon>
        <taxon>Hymenobacteraceae</taxon>
        <taxon>Hymenobacter</taxon>
    </lineage>
</organism>